<comment type="caution">
    <text evidence="2">The sequence shown here is derived from an EMBL/GenBank/DDBJ whole genome shotgun (WGS) entry which is preliminary data.</text>
</comment>
<evidence type="ECO:0000313" key="3">
    <source>
        <dbReference type="Proteomes" id="UP000295117"/>
    </source>
</evidence>
<evidence type="ECO:0000313" key="2">
    <source>
        <dbReference type="EMBL" id="TDZ80132.1"/>
    </source>
</evidence>
<sequence length="135" mass="14152">MTTDSRRAPGIGAAHVNAAACELSLEALTEGVIAGQPTAAAEAIHSTWGVEIGIWEMTPGAASDVEEDEIFVVLSGLGSIQHDDGSVTPLHPGSLVRLYAGQRNTWHVVHTVRKVYLTPTTRPAVSPGQTTKESA</sequence>
<dbReference type="EMBL" id="PECH01000008">
    <property type="protein sequence ID" value="TDZ80132.1"/>
    <property type="molecule type" value="Genomic_DNA"/>
</dbReference>
<protein>
    <recommendedName>
        <fullName evidence="1">(S)-ureidoglycine aminohydrolase cupin domain-containing protein</fullName>
    </recommendedName>
</protein>
<dbReference type="InterPro" id="IPR014710">
    <property type="entry name" value="RmlC-like_jellyroll"/>
</dbReference>
<organism evidence="2 3">
    <name type="scientific">Mycobacteroides salmoniphilum</name>
    <dbReference type="NCBI Taxonomy" id="404941"/>
    <lineage>
        <taxon>Bacteria</taxon>
        <taxon>Bacillati</taxon>
        <taxon>Actinomycetota</taxon>
        <taxon>Actinomycetes</taxon>
        <taxon>Mycobacteriales</taxon>
        <taxon>Mycobacteriaceae</taxon>
        <taxon>Mycobacteroides</taxon>
    </lineage>
</organism>
<dbReference type="AlphaFoldDB" id="A0A4R8S748"/>
<proteinExistence type="predicted"/>
<dbReference type="Gene3D" id="2.60.120.10">
    <property type="entry name" value="Jelly Rolls"/>
    <property type="match status" value="1"/>
</dbReference>
<name>A0A4R8S748_9MYCO</name>
<dbReference type="PANTHER" id="PTHR40943:SF1">
    <property type="entry name" value="CYTOPLASMIC PROTEIN"/>
    <property type="match status" value="1"/>
</dbReference>
<feature type="domain" description="(S)-ureidoglycine aminohydrolase cupin" evidence="1">
    <location>
        <begin position="51"/>
        <end position="116"/>
    </location>
</feature>
<reference evidence="2 3" key="1">
    <citation type="journal article" date="2019" name="Sci. Rep.">
        <title>Extended insight into the Mycobacterium chelonae-abscessus complex through whole genome sequencing of Mycobacterium salmoniphilum outbreak and Mycobacterium salmoniphilum-like strains.</title>
        <authorList>
            <person name="Behra P.R.K."/>
            <person name="Das S."/>
            <person name="Pettersson B.M.F."/>
            <person name="Shirreff L."/>
            <person name="DuCote T."/>
            <person name="Jacobsson K.G."/>
            <person name="Ennis D.G."/>
            <person name="Kirsebom L.A."/>
        </authorList>
    </citation>
    <scope>NUCLEOTIDE SEQUENCE [LARGE SCALE GENOMIC DNA]</scope>
    <source>
        <strain evidence="2 3">DE 4585</strain>
    </source>
</reference>
<dbReference type="Pfam" id="PF05899">
    <property type="entry name" value="Cupin_3"/>
    <property type="match status" value="1"/>
</dbReference>
<dbReference type="RefSeq" id="WP_204837752.1">
    <property type="nucleotide sequence ID" value="NZ_PECH01000008.1"/>
</dbReference>
<evidence type="ECO:0000259" key="1">
    <source>
        <dbReference type="Pfam" id="PF05899"/>
    </source>
</evidence>
<dbReference type="PANTHER" id="PTHR40943">
    <property type="entry name" value="CYTOPLASMIC PROTEIN-RELATED"/>
    <property type="match status" value="1"/>
</dbReference>
<accession>A0A4R8S748</accession>
<dbReference type="SUPFAM" id="SSF51182">
    <property type="entry name" value="RmlC-like cupins"/>
    <property type="match status" value="1"/>
</dbReference>
<dbReference type="InterPro" id="IPR008579">
    <property type="entry name" value="UGlyAH_Cupin_dom"/>
</dbReference>
<dbReference type="InterPro" id="IPR011051">
    <property type="entry name" value="RmlC_Cupin_sf"/>
</dbReference>
<gene>
    <name evidence="2" type="ORF">DE4585_03883</name>
</gene>
<dbReference type="Proteomes" id="UP000295117">
    <property type="component" value="Unassembled WGS sequence"/>
</dbReference>